<dbReference type="RefSeq" id="WP_069847531.1">
    <property type="nucleotide sequence ID" value="NZ_CP014859.1"/>
</dbReference>
<evidence type="ECO:0000256" key="2">
    <source>
        <dbReference type="SAM" id="Phobius"/>
    </source>
</evidence>
<dbReference type="KEGG" id="ahm:TL08_07070"/>
<evidence type="ECO:0000313" key="4">
    <source>
        <dbReference type="Proteomes" id="UP000095210"/>
    </source>
</evidence>
<evidence type="ECO:0000313" key="3">
    <source>
        <dbReference type="EMBL" id="AOS62234.1"/>
    </source>
</evidence>
<reference evidence="4" key="1">
    <citation type="submission" date="2016-03" db="EMBL/GenBank/DDBJ databases">
        <title>Complete genome sequence of the type strain Actinoalloteichus hymeniacidonis DSM 45092.</title>
        <authorList>
            <person name="Schaffert L."/>
            <person name="Albersmeier A."/>
            <person name="Winkler A."/>
            <person name="Kalinowski J."/>
            <person name="Zotchev S."/>
            <person name="Ruckert C."/>
        </authorList>
    </citation>
    <scope>NUCLEOTIDE SEQUENCE [LARGE SCALE GENOMIC DNA]</scope>
    <source>
        <strain evidence="4">HPA177(T) (DSM 45092(T))</strain>
    </source>
</reference>
<evidence type="ECO:0008006" key="5">
    <source>
        <dbReference type="Google" id="ProtNLM"/>
    </source>
</evidence>
<keyword evidence="2" id="KW-0472">Membrane</keyword>
<evidence type="ECO:0000256" key="1">
    <source>
        <dbReference type="SAM" id="MobiDB-lite"/>
    </source>
</evidence>
<dbReference type="EMBL" id="CP014859">
    <property type="protein sequence ID" value="AOS62234.1"/>
    <property type="molecule type" value="Genomic_DNA"/>
</dbReference>
<name>A0AAC9MXE5_9PSEU</name>
<organism evidence="3 4">
    <name type="scientific">Actinoalloteichus hymeniacidonis</name>
    <dbReference type="NCBI Taxonomy" id="340345"/>
    <lineage>
        <taxon>Bacteria</taxon>
        <taxon>Bacillati</taxon>
        <taxon>Actinomycetota</taxon>
        <taxon>Actinomycetes</taxon>
        <taxon>Pseudonocardiales</taxon>
        <taxon>Pseudonocardiaceae</taxon>
        <taxon>Actinoalloteichus</taxon>
    </lineage>
</organism>
<feature type="compositionally biased region" description="Pro residues" evidence="1">
    <location>
        <begin position="271"/>
        <end position="289"/>
    </location>
</feature>
<feature type="compositionally biased region" description="Pro residues" evidence="1">
    <location>
        <begin position="225"/>
        <end position="258"/>
    </location>
</feature>
<feature type="compositionally biased region" description="Pro residues" evidence="1">
    <location>
        <begin position="207"/>
        <end position="217"/>
    </location>
</feature>
<dbReference type="AlphaFoldDB" id="A0AAC9MXE5"/>
<dbReference type="NCBIfam" id="NF038065">
    <property type="entry name" value="Pr6Pr"/>
    <property type="match status" value="1"/>
</dbReference>
<dbReference type="Proteomes" id="UP000095210">
    <property type="component" value="Chromosome"/>
</dbReference>
<feature type="transmembrane region" description="Helical" evidence="2">
    <location>
        <begin position="105"/>
        <end position="122"/>
    </location>
</feature>
<protein>
    <recommendedName>
        <fullName evidence="5">Integral membrane protein</fullName>
    </recommendedName>
</protein>
<keyword evidence="4" id="KW-1185">Reference proteome</keyword>
<accession>A0AAC9MXE5</accession>
<feature type="transmembrane region" description="Helical" evidence="2">
    <location>
        <begin position="165"/>
        <end position="185"/>
    </location>
</feature>
<gene>
    <name evidence="3" type="ORF">TL08_07070</name>
</gene>
<feature type="transmembrane region" description="Helical" evidence="2">
    <location>
        <begin position="75"/>
        <end position="93"/>
    </location>
</feature>
<feature type="transmembrane region" description="Helical" evidence="2">
    <location>
        <begin position="44"/>
        <end position="63"/>
    </location>
</feature>
<keyword evidence="2" id="KW-0812">Transmembrane</keyword>
<dbReference type="InterPro" id="IPR049713">
    <property type="entry name" value="Pr6Pr-like"/>
</dbReference>
<feature type="transmembrane region" description="Helical" evidence="2">
    <location>
        <begin position="134"/>
        <end position="153"/>
    </location>
</feature>
<feature type="transmembrane region" description="Helical" evidence="2">
    <location>
        <begin position="9"/>
        <end position="32"/>
    </location>
</feature>
<feature type="region of interest" description="Disordered" evidence="1">
    <location>
        <begin position="203"/>
        <end position="298"/>
    </location>
</feature>
<sequence>MPPPPHPGILFGVSLWRLVIVISAFSGFWLYYDGHAPNLTFLTQQGNLFTSIVYLVLLVYPMFTAGRRHEPNSPWIRGATTVLMILVGGTYLTMMSGSLEEPRDLLSHGITPLLVLIDWLFVGRNQQRSKWWHALTWPVFPLAYIVYYVAAGLDNYRFLDPEDSGFFGTILGFLLGLVAIGYVLYGSAKLKGAISRGMSGGPGHGPYGPPGGYPPGYGPQGPMQPGFPPGRFPGQPQPLGPPQPQGAPQPIPGGPPMQPMGGPAGPGQQAGPPPGRYSPPQFPAGPPMQGPGGQAPHR</sequence>
<keyword evidence="2" id="KW-1133">Transmembrane helix</keyword>
<proteinExistence type="predicted"/>